<protein>
    <recommendedName>
        <fullName evidence="3">Cathepsin propeptide inhibitor domain-containing protein</fullName>
    </recommendedName>
</protein>
<name>A0A1B6K098_9HEMI</name>
<accession>A0A1B6K098</accession>
<organism evidence="2">
    <name type="scientific">Homalodisca liturata</name>
    <dbReference type="NCBI Taxonomy" id="320908"/>
    <lineage>
        <taxon>Eukaryota</taxon>
        <taxon>Metazoa</taxon>
        <taxon>Ecdysozoa</taxon>
        <taxon>Arthropoda</taxon>
        <taxon>Hexapoda</taxon>
        <taxon>Insecta</taxon>
        <taxon>Pterygota</taxon>
        <taxon>Neoptera</taxon>
        <taxon>Paraneoptera</taxon>
        <taxon>Hemiptera</taxon>
        <taxon>Auchenorrhyncha</taxon>
        <taxon>Membracoidea</taxon>
        <taxon>Cicadellidae</taxon>
        <taxon>Cicadellinae</taxon>
        <taxon>Proconiini</taxon>
        <taxon>Homalodisca</taxon>
    </lineage>
</organism>
<evidence type="ECO:0000313" key="2">
    <source>
        <dbReference type="EMBL" id="JAT04877.1"/>
    </source>
</evidence>
<proteinExistence type="predicted"/>
<sequence length="176" mass="20358">MLTYLLLLACTLIGAEISVHESIKSLCQCIRTLDKRITETLQNLPMNEGENVLEDMMKYNKKLGDLYKLLTDHRNETLGVKDAEELLTEGAPDYFAVNFDRDKAKINFNWMNMNKEEDKIFKQRADSCTAWAMLNRRSRLIPLEYYTYPEGSNYTGFVNPLFPPLKEKMCEGSGRP</sequence>
<keyword evidence="1" id="KW-0732">Signal</keyword>
<evidence type="ECO:0008006" key="3">
    <source>
        <dbReference type="Google" id="ProtNLM"/>
    </source>
</evidence>
<feature type="signal peptide" evidence="1">
    <location>
        <begin position="1"/>
        <end position="17"/>
    </location>
</feature>
<evidence type="ECO:0000256" key="1">
    <source>
        <dbReference type="SAM" id="SignalP"/>
    </source>
</evidence>
<reference evidence="2" key="1">
    <citation type="submission" date="2015-11" db="EMBL/GenBank/DDBJ databases">
        <title>De novo transcriptome assembly of four potential Pierce s Disease insect vectors from Arizona vineyards.</title>
        <authorList>
            <person name="Tassone E.E."/>
        </authorList>
    </citation>
    <scope>NUCLEOTIDE SEQUENCE</scope>
</reference>
<dbReference type="AlphaFoldDB" id="A0A1B6K098"/>
<gene>
    <name evidence="2" type="ORF">g.11996</name>
</gene>
<dbReference type="EMBL" id="GECU01002830">
    <property type="protein sequence ID" value="JAT04877.1"/>
    <property type="molecule type" value="Transcribed_RNA"/>
</dbReference>
<feature type="chain" id="PRO_5008586195" description="Cathepsin propeptide inhibitor domain-containing protein" evidence="1">
    <location>
        <begin position="18"/>
        <end position="176"/>
    </location>
</feature>